<dbReference type="InterPro" id="IPR045078">
    <property type="entry name" value="TST/MPST-like"/>
</dbReference>
<dbReference type="PANTHER" id="PTHR11364">
    <property type="entry name" value="THIOSULFATE SULFERTANSFERASE"/>
    <property type="match status" value="1"/>
</dbReference>
<keyword evidence="1" id="KW-0808">Transferase</keyword>
<name>A0A4S8NXL5_9HYPH</name>
<reference evidence="4 5" key="1">
    <citation type="submission" date="2019-04" db="EMBL/GenBank/DDBJ databases">
        <title>Genome sequence of strain shin9-1.</title>
        <authorList>
            <person name="Gao J."/>
            <person name="Sun J."/>
        </authorList>
    </citation>
    <scope>NUCLEOTIDE SEQUENCE [LARGE SCALE GENOMIC DNA]</scope>
    <source>
        <strain evidence="5">shin9-1</strain>
    </source>
</reference>
<protein>
    <submittedName>
        <fullName evidence="4">Rhodanese family protein</fullName>
    </submittedName>
</protein>
<dbReference type="GO" id="GO:0004792">
    <property type="term" value="F:thiosulfate-cyanide sulfurtransferase activity"/>
    <property type="evidence" value="ECO:0007669"/>
    <property type="project" value="TreeGrafter"/>
</dbReference>
<proteinExistence type="predicted"/>
<dbReference type="AlphaFoldDB" id="A0A4S8NXL5"/>
<gene>
    <name evidence="4" type="ORF">FAA97_20350</name>
</gene>
<organism evidence="4 5">
    <name type="scientific">Peteryoungia ipomoeae</name>
    <dbReference type="NCBI Taxonomy" id="1210932"/>
    <lineage>
        <taxon>Bacteria</taxon>
        <taxon>Pseudomonadati</taxon>
        <taxon>Pseudomonadota</taxon>
        <taxon>Alphaproteobacteria</taxon>
        <taxon>Hyphomicrobiales</taxon>
        <taxon>Rhizobiaceae</taxon>
        <taxon>Peteryoungia</taxon>
    </lineage>
</organism>
<evidence type="ECO:0000313" key="4">
    <source>
        <dbReference type="EMBL" id="THV19824.1"/>
    </source>
</evidence>
<dbReference type="InterPro" id="IPR001763">
    <property type="entry name" value="Rhodanese-like_dom"/>
</dbReference>
<feature type="domain" description="Rhodanese" evidence="3">
    <location>
        <begin position="142"/>
        <end position="253"/>
    </location>
</feature>
<dbReference type="PROSITE" id="PS50206">
    <property type="entry name" value="RHODANESE_3"/>
    <property type="match status" value="2"/>
</dbReference>
<dbReference type="PANTHER" id="PTHR11364:SF35">
    <property type="entry name" value="RHODANESE-LIKE PROTEIN"/>
    <property type="match status" value="1"/>
</dbReference>
<dbReference type="Proteomes" id="UP000308828">
    <property type="component" value="Unassembled WGS sequence"/>
</dbReference>
<dbReference type="SUPFAM" id="SSF52821">
    <property type="entry name" value="Rhodanese/Cell cycle control phosphatase"/>
    <property type="match status" value="2"/>
</dbReference>
<evidence type="ECO:0000256" key="2">
    <source>
        <dbReference type="ARBA" id="ARBA00022737"/>
    </source>
</evidence>
<keyword evidence="2" id="KW-0677">Repeat</keyword>
<dbReference type="OrthoDB" id="3238663at2"/>
<evidence type="ECO:0000256" key="1">
    <source>
        <dbReference type="ARBA" id="ARBA00022679"/>
    </source>
</evidence>
<evidence type="ECO:0000259" key="3">
    <source>
        <dbReference type="PROSITE" id="PS50206"/>
    </source>
</evidence>
<feature type="domain" description="Rhodanese" evidence="3">
    <location>
        <begin position="62"/>
        <end position="117"/>
    </location>
</feature>
<dbReference type="SMART" id="SM00450">
    <property type="entry name" value="RHOD"/>
    <property type="match status" value="1"/>
</dbReference>
<sequence length="256" mass="27477">MDHAPLISANELQMLSPLRLLYVPGGGERADGLASVPIDDWIETAKRSQSGFDDLTFWHRELQALGVGPDAMTVVLDDGRMTEAARVWFILQYFGLPVAVLNGGLSALNQVPEQLAPHSTPLNLRPGSGRVGLRDRFTLRGELENVQIFDARTGAEYRGEDLKGNSRGGHLPGAINLSHDVLLDGQRLRDAREIENLLDAAGLSGDLPIVSHCNGGGRAALAALAAVVAGRSDVNVYYLSFADWAADESCAISTPR</sequence>
<dbReference type="Gene3D" id="3.40.250.10">
    <property type="entry name" value="Rhodanese-like domain"/>
    <property type="match status" value="2"/>
</dbReference>
<keyword evidence="5" id="KW-1185">Reference proteome</keyword>
<comment type="caution">
    <text evidence="4">The sequence shown here is derived from an EMBL/GenBank/DDBJ whole genome shotgun (WGS) entry which is preliminary data.</text>
</comment>
<dbReference type="Pfam" id="PF00581">
    <property type="entry name" value="Rhodanese"/>
    <property type="match status" value="1"/>
</dbReference>
<dbReference type="InterPro" id="IPR036873">
    <property type="entry name" value="Rhodanese-like_dom_sf"/>
</dbReference>
<accession>A0A4S8NXL5</accession>
<evidence type="ECO:0000313" key="5">
    <source>
        <dbReference type="Proteomes" id="UP000308828"/>
    </source>
</evidence>
<dbReference type="EMBL" id="STGV01000010">
    <property type="protein sequence ID" value="THV19824.1"/>
    <property type="molecule type" value="Genomic_DNA"/>
</dbReference>
<dbReference type="RefSeq" id="WP_136600412.1">
    <property type="nucleotide sequence ID" value="NZ_STGV01000010.1"/>
</dbReference>